<dbReference type="RefSeq" id="XP_018071085.1">
    <property type="nucleotide sequence ID" value="XM_018213078.1"/>
</dbReference>
<dbReference type="Proteomes" id="UP000070700">
    <property type="component" value="Unassembled WGS sequence"/>
</dbReference>
<dbReference type="OrthoDB" id="5420013at2759"/>
<reference evidence="3 4" key="1">
    <citation type="submission" date="2015-10" db="EMBL/GenBank/DDBJ databases">
        <title>Full genome of DAOMC 229536 Phialocephala scopiformis, a fungal endophyte of spruce producing the potent anti-insectan compound rugulosin.</title>
        <authorList>
            <consortium name="DOE Joint Genome Institute"/>
            <person name="Walker A.K."/>
            <person name="Frasz S.L."/>
            <person name="Seifert K.A."/>
            <person name="Miller J.D."/>
            <person name="Mondo S.J."/>
            <person name="Labutti K."/>
            <person name="Lipzen A."/>
            <person name="Dockter R."/>
            <person name="Kennedy M."/>
            <person name="Grigoriev I.V."/>
            <person name="Spatafora J.W."/>
        </authorList>
    </citation>
    <scope>NUCLEOTIDE SEQUENCE [LARGE SCALE GENOMIC DNA]</scope>
    <source>
        <strain evidence="3 4">CBS 120377</strain>
    </source>
</reference>
<dbReference type="KEGG" id="psco:LY89DRAFT_669192"/>
<feature type="transmembrane region" description="Helical" evidence="2">
    <location>
        <begin position="95"/>
        <end position="112"/>
    </location>
</feature>
<organism evidence="3 4">
    <name type="scientific">Mollisia scopiformis</name>
    <name type="common">Conifer needle endophyte fungus</name>
    <name type="synonym">Phialocephala scopiformis</name>
    <dbReference type="NCBI Taxonomy" id="149040"/>
    <lineage>
        <taxon>Eukaryota</taxon>
        <taxon>Fungi</taxon>
        <taxon>Dikarya</taxon>
        <taxon>Ascomycota</taxon>
        <taxon>Pezizomycotina</taxon>
        <taxon>Leotiomycetes</taxon>
        <taxon>Helotiales</taxon>
        <taxon>Mollisiaceae</taxon>
        <taxon>Mollisia</taxon>
    </lineage>
</organism>
<protein>
    <submittedName>
        <fullName evidence="3">Uncharacterized protein</fullName>
    </submittedName>
</protein>
<sequence>MTTSQWTPLSPCSSQDPDTWFTEMQPIPTLDSHGGEDISRSSSPSTTRQIGERQRVNAKHFSSRTPLIREPSLPSLPPNATGVPTVKNRLYIKDLLAAAISLVCFALSFIAVENNEVSWRLGQGTNQLVVLGFLLSIMNLCLGSVAPTLFLLLEAKFGSSTLQNYDGILRNQVLASKLGKVWRLVLGTMLALPIFLSVAYKRFGGGESSKVFNPTAYTGNTSYYGMFAPPGLQFLGERTGIMFFANSTLPFLVATSSTDDTGAEPPLPSQEQSYGYNILLLNNESTAILDIPQPDYVSSVQGSLAIGESWRLTAPVLLEGSCNGNVLPYAKQLIITDINFFVGYYYMPSLIQFLGPFATTRNGSVWNYSYMATGIAAMLWSRIIAVEGAAGGAAEINATPFWVAGNNSVTNPTLEDVGLIYPINDKVVYTRPTLRKSRWLYLVLGTQPLLLLVVILLSISLYSTPLSNGFGMIAILSGIDRISLDSLGGAALSGELATSMKLAIQTSEKDNTGSIGYQVMPTTNHLRNGKLETSVVYH</sequence>
<feature type="transmembrane region" description="Helical" evidence="2">
    <location>
        <begin position="128"/>
        <end position="153"/>
    </location>
</feature>
<feature type="transmembrane region" description="Helical" evidence="2">
    <location>
        <begin position="439"/>
        <end position="462"/>
    </location>
</feature>
<dbReference type="InParanoid" id="A0A194X985"/>
<keyword evidence="4" id="KW-1185">Reference proteome</keyword>
<accession>A0A194X985</accession>
<evidence type="ECO:0000256" key="2">
    <source>
        <dbReference type="SAM" id="Phobius"/>
    </source>
</evidence>
<dbReference type="EMBL" id="KQ947415">
    <property type="protein sequence ID" value="KUJ16730.1"/>
    <property type="molecule type" value="Genomic_DNA"/>
</dbReference>
<name>A0A194X985_MOLSC</name>
<evidence type="ECO:0000256" key="1">
    <source>
        <dbReference type="SAM" id="MobiDB-lite"/>
    </source>
</evidence>
<dbReference type="GeneID" id="28822804"/>
<gene>
    <name evidence="3" type="ORF">LY89DRAFT_669192</name>
</gene>
<feature type="transmembrane region" description="Helical" evidence="2">
    <location>
        <begin position="181"/>
        <end position="200"/>
    </location>
</feature>
<feature type="compositionally biased region" description="Polar residues" evidence="1">
    <location>
        <begin position="1"/>
        <end position="17"/>
    </location>
</feature>
<keyword evidence="2" id="KW-0472">Membrane</keyword>
<feature type="compositionally biased region" description="Polar residues" evidence="1">
    <location>
        <begin position="40"/>
        <end position="49"/>
    </location>
</feature>
<evidence type="ECO:0000313" key="4">
    <source>
        <dbReference type="Proteomes" id="UP000070700"/>
    </source>
</evidence>
<dbReference type="AlphaFoldDB" id="A0A194X985"/>
<proteinExistence type="predicted"/>
<keyword evidence="2" id="KW-1133">Transmembrane helix</keyword>
<keyword evidence="2" id="KW-0812">Transmembrane</keyword>
<feature type="region of interest" description="Disordered" evidence="1">
    <location>
        <begin position="1"/>
        <end position="61"/>
    </location>
</feature>
<evidence type="ECO:0000313" key="3">
    <source>
        <dbReference type="EMBL" id="KUJ16730.1"/>
    </source>
</evidence>